<feature type="signal peptide" evidence="2">
    <location>
        <begin position="1"/>
        <end position="26"/>
    </location>
</feature>
<evidence type="ECO:0000256" key="2">
    <source>
        <dbReference type="SAM" id="SignalP"/>
    </source>
</evidence>
<gene>
    <name evidence="3" type="ORF">SAMN04488068_0543</name>
</gene>
<feature type="transmembrane region" description="Helical" evidence="1">
    <location>
        <begin position="314"/>
        <end position="335"/>
    </location>
</feature>
<organism evidence="3 4">
    <name type="scientific">Hydrocarboniphaga daqingensis</name>
    <dbReference type="NCBI Taxonomy" id="490188"/>
    <lineage>
        <taxon>Bacteria</taxon>
        <taxon>Pseudomonadati</taxon>
        <taxon>Pseudomonadota</taxon>
        <taxon>Gammaproteobacteria</taxon>
        <taxon>Nevskiales</taxon>
        <taxon>Nevskiaceae</taxon>
        <taxon>Hydrocarboniphaga</taxon>
    </lineage>
</organism>
<dbReference type="AlphaFoldDB" id="A0A1M5KHQ3"/>
<proteinExistence type="predicted"/>
<keyword evidence="1" id="KW-1133">Transmembrane helix</keyword>
<dbReference type="InterPro" id="IPR032809">
    <property type="entry name" value="Put_HupE_UreJ"/>
</dbReference>
<feature type="chain" id="PRO_5012702833" evidence="2">
    <location>
        <begin position="27"/>
        <end position="401"/>
    </location>
</feature>
<keyword evidence="1" id="KW-0472">Membrane</keyword>
<feature type="transmembrane region" description="Helical" evidence="1">
    <location>
        <begin position="228"/>
        <end position="249"/>
    </location>
</feature>
<accession>A0A1M5KHQ3</accession>
<dbReference type="STRING" id="490188.SAMN04488068_0543"/>
<evidence type="ECO:0000256" key="1">
    <source>
        <dbReference type="SAM" id="Phobius"/>
    </source>
</evidence>
<feature type="transmembrane region" description="Helical" evidence="1">
    <location>
        <begin position="285"/>
        <end position="302"/>
    </location>
</feature>
<dbReference type="EMBL" id="FQWZ01000001">
    <property type="protein sequence ID" value="SHG51713.1"/>
    <property type="molecule type" value="Genomic_DNA"/>
</dbReference>
<feature type="transmembrane region" description="Helical" evidence="1">
    <location>
        <begin position="341"/>
        <end position="366"/>
    </location>
</feature>
<evidence type="ECO:0000313" key="3">
    <source>
        <dbReference type="EMBL" id="SHG51713.1"/>
    </source>
</evidence>
<feature type="transmembrane region" description="Helical" evidence="1">
    <location>
        <begin position="256"/>
        <end position="279"/>
    </location>
</feature>
<dbReference type="RefSeq" id="WP_072893542.1">
    <property type="nucleotide sequence ID" value="NZ_FQWZ01000001.1"/>
</dbReference>
<protein>
    <submittedName>
        <fullName evidence="3">HupE / UreJ protein</fullName>
    </submittedName>
</protein>
<reference evidence="3 4" key="1">
    <citation type="submission" date="2016-11" db="EMBL/GenBank/DDBJ databases">
        <authorList>
            <person name="Jaros S."/>
            <person name="Januszkiewicz K."/>
            <person name="Wedrychowicz H."/>
        </authorList>
    </citation>
    <scope>NUCLEOTIDE SEQUENCE [LARGE SCALE GENOMIC DNA]</scope>
    <source>
        <strain evidence="3 4">CGMCC 1.7049</strain>
    </source>
</reference>
<keyword evidence="4" id="KW-1185">Reference proteome</keyword>
<sequence>MSHRGKWWWGAACLLLQLMAAMPAQAHLLNMTRVDVNLDDQGQVRVTMSLDLMRTAGSGATYYAWSRVADPLGAPALQPHWQRMAEAMQLYGLPSADDANVIGTPLPLRVLSVQLPTLSEAQFLDPLNWPMTHVVLEGRVPSVDTVALKMRFDPAFAFEEPIALTMQNADRARRMTRWLVAGQMSPQFTLYAPGASQPAATFRPTFDADAVGDAGADPMSLLQYVHFGWTHIVPLGWDHVLFVLGLYFGAPTWRRLLLLISVFTVAHSLSLLMAAAAWVRFSPAWVEPLIAVSIVWVAVDNLRAAPKRRARLPIVFGFGLLHGLGFAAALIELGLPRSNFVAAVLCFNLGVEAGQVAVVAAAWLLTGWWRSRPAWRRAIVIPASTVIALIAGAWTVLRVAG</sequence>
<feature type="transmembrane region" description="Helical" evidence="1">
    <location>
        <begin position="378"/>
        <end position="397"/>
    </location>
</feature>
<keyword evidence="1" id="KW-0812">Transmembrane</keyword>
<dbReference type="Pfam" id="PF13795">
    <property type="entry name" value="HupE_UreJ_2"/>
    <property type="match status" value="1"/>
</dbReference>
<keyword evidence="2" id="KW-0732">Signal</keyword>
<name>A0A1M5KHQ3_9GAMM</name>
<evidence type="ECO:0000313" key="4">
    <source>
        <dbReference type="Proteomes" id="UP000199758"/>
    </source>
</evidence>
<dbReference type="Proteomes" id="UP000199758">
    <property type="component" value="Unassembled WGS sequence"/>
</dbReference>